<organism evidence="1 2">
    <name type="scientific">Paenibacillus chibensis</name>
    <dbReference type="NCBI Taxonomy" id="59846"/>
    <lineage>
        <taxon>Bacteria</taxon>
        <taxon>Bacillati</taxon>
        <taxon>Bacillota</taxon>
        <taxon>Bacilli</taxon>
        <taxon>Bacillales</taxon>
        <taxon>Paenibacillaceae</taxon>
        <taxon>Paenibacillus</taxon>
    </lineage>
</organism>
<proteinExistence type="predicted"/>
<dbReference type="RefSeq" id="WP_328276576.1">
    <property type="nucleotide sequence ID" value="NZ_JARTLD010000017.1"/>
</dbReference>
<reference evidence="1 2" key="1">
    <citation type="submission" date="2023-03" db="EMBL/GenBank/DDBJ databases">
        <title>Bacillus Genome Sequencing.</title>
        <authorList>
            <person name="Dunlap C."/>
        </authorList>
    </citation>
    <scope>NUCLEOTIDE SEQUENCE [LARGE SCALE GENOMIC DNA]</scope>
    <source>
        <strain evidence="1 2">NRS-52</strain>
    </source>
</reference>
<name>A0ABU6PSG8_9BACL</name>
<accession>A0ABU6PSG8</accession>
<protein>
    <submittedName>
        <fullName evidence="1">Uncharacterized protein</fullName>
    </submittedName>
</protein>
<gene>
    <name evidence="1" type="ORF">P9847_07285</name>
</gene>
<comment type="caution">
    <text evidence="1">The sequence shown here is derived from an EMBL/GenBank/DDBJ whole genome shotgun (WGS) entry which is preliminary data.</text>
</comment>
<dbReference type="EMBL" id="JARTLD010000017">
    <property type="protein sequence ID" value="MED5017111.1"/>
    <property type="molecule type" value="Genomic_DNA"/>
</dbReference>
<sequence>MSSTVILEHGLQVSRDENELYFTVMKGAEWLLIQKRYKKEIQITLEEMLNVLYSNYLYNIGLSDKIIAETIQNSLNFLKSLD</sequence>
<keyword evidence="2" id="KW-1185">Reference proteome</keyword>
<evidence type="ECO:0000313" key="1">
    <source>
        <dbReference type="EMBL" id="MED5017111.1"/>
    </source>
</evidence>
<dbReference type="Proteomes" id="UP001343257">
    <property type="component" value="Unassembled WGS sequence"/>
</dbReference>
<evidence type="ECO:0000313" key="2">
    <source>
        <dbReference type="Proteomes" id="UP001343257"/>
    </source>
</evidence>